<dbReference type="EMBL" id="JALJOT010000002">
    <property type="protein sequence ID" value="KAK9917274.1"/>
    <property type="molecule type" value="Genomic_DNA"/>
</dbReference>
<evidence type="ECO:0000313" key="2">
    <source>
        <dbReference type="Proteomes" id="UP001491310"/>
    </source>
</evidence>
<dbReference type="Proteomes" id="UP001491310">
    <property type="component" value="Unassembled WGS sequence"/>
</dbReference>
<gene>
    <name evidence="1" type="ORF">WJX75_002630</name>
</gene>
<keyword evidence="2" id="KW-1185">Reference proteome</keyword>
<proteinExistence type="predicted"/>
<sequence length="97" mass="10671">MSQRWKTTFVAEEALWRIQNICFTSLQGSWDVFVKRRKANVLCPPKRLFRHEGSGNLTAVQHGCGCACTGVLRLGPELGAQRTCQALAVTAEAPAEP</sequence>
<evidence type="ECO:0000313" key="1">
    <source>
        <dbReference type="EMBL" id="KAK9917274.1"/>
    </source>
</evidence>
<protein>
    <submittedName>
        <fullName evidence="1">Uncharacterized protein</fullName>
    </submittedName>
</protein>
<name>A0ABR2YZB2_9CHLO</name>
<comment type="caution">
    <text evidence="1">The sequence shown here is derived from an EMBL/GenBank/DDBJ whole genome shotgun (WGS) entry which is preliminary data.</text>
</comment>
<reference evidence="1 2" key="1">
    <citation type="journal article" date="2024" name="Nat. Commun.">
        <title>Phylogenomics reveals the evolutionary origins of lichenization in chlorophyte algae.</title>
        <authorList>
            <person name="Puginier C."/>
            <person name="Libourel C."/>
            <person name="Otte J."/>
            <person name="Skaloud P."/>
            <person name="Haon M."/>
            <person name="Grisel S."/>
            <person name="Petersen M."/>
            <person name="Berrin J.G."/>
            <person name="Delaux P.M."/>
            <person name="Dal Grande F."/>
            <person name="Keller J."/>
        </authorList>
    </citation>
    <scope>NUCLEOTIDE SEQUENCE [LARGE SCALE GENOMIC DNA]</scope>
    <source>
        <strain evidence="1 2">SAG 216-7</strain>
    </source>
</reference>
<accession>A0ABR2YZB2</accession>
<organism evidence="1 2">
    <name type="scientific">Coccomyxa subellipsoidea</name>
    <dbReference type="NCBI Taxonomy" id="248742"/>
    <lineage>
        <taxon>Eukaryota</taxon>
        <taxon>Viridiplantae</taxon>
        <taxon>Chlorophyta</taxon>
        <taxon>core chlorophytes</taxon>
        <taxon>Trebouxiophyceae</taxon>
        <taxon>Trebouxiophyceae incertae sedis</taxon>
        <taxon>Coccomyxaceae</taxon>
        <taxon>Coccomyxa</taxon>
    </lineage>
</organism>